<evidence type="ECO:0000259" key="10">
    <source>
        <dbReference type="PROSITE" id="PS50110"/>
    </source>
</evidence>
<evidence type="ECO:0000256" key="4">
    <source>
        <dbReference type="ARBA" id="ARBA00023012"/>
    </source>
</evidence>
<evidence type="ECO:0000256" key="1">
    <source>
        <dbReference type="ARBA" id="ARBA00004496"/>
    </source>
</evidence>
<dbReference type="AlphaFoldDB" id="A0A0D0M4X2"/>
<gene>
    <name evidence="12" type="ORF">RT97_23230</name>
</gene>
<dbReference type="InterPro" id="IPR016032">
    <property type="entry name" value="Sig_transdc_resp-reg_C-effctor"/>
</dbReference>
<keyword evidence="2" id="KW-0963">Cytoplasm</keyword>
<proteinExistence type="predicted"/>
<dbReference type="EMBL" id="JXQQ01000065">
    <property type="protein sequence ID" value="KIQ25684.1"/>
    <property type="molecule type" value="Genomic_DNA"/>
</dbReference>
<dbReference type="GO" id="GO:0006355">
    <property type="term" value="P:regulation of DNA-templated transcription"/>
    <property type="evidence" value="ECO:0007669"/>
    <property type="project" value="InterPro"/>
</dbReference>
<accession>A0A0D0M4X2</accession>
<evidence type="ECO:0000313" key="12">
    <source>
        <dbReference type="EMBL" id="KIQ25684.1"/>
    </source>
</evidence>
<dbReference type="Pfam" id="PF00072">
    <property type="entry name" value="Response_reg"/>
    <property type="match status" value="1"/>
</dbReference>
<protein>
    <recommendedName>
        <fullName evidence="14">DNA-binding response regulator</fullName>
    </recommendedName>
</protein>
<name>A0A0D0M4X2_VARPD</name>
<feature type="domain" description="Response regulatory" evidence="10">
    <location>
        <begin position="2"/>
        <end position="116"/>
    </location>
</feature>
<evidence type="ECO:0000256" key="9">
    <source>
        <dbReference type="PROSITE-ProRule" id="PRU01091"/>
    </source>
</evidence>
<dbReference type="GO" id="GO:0032993">
    <property type="term" value="C:protein-DNA complex"/>
    <property type="evidence" value="ECO:0007669"/>
    <property type="project" value="TreeGrafter"/>
</dbReference>
<dbReference type="PANTHER" id="PTHR48111">
    <property type="entry name" value="REGULATOR OF RPOS"/>
    <property type="match status" value="1"/>
</dbReference>
<evidence type="ECO:0000256" key="2">
    <source>
        <dbReference type="ARBA" id="ARBA00022490"/>
    </source>
</evidence>
<keyword evidence="3 8" id="KW-0597">Phosphoprotein</keyword>
<evidence type="ECO:0000256" key="3">
    <source>
        <dbReference type="ARBA" id="ARBA00022553"/>
    </source>
</evidence>
<organism evidence="12 13">
    <name type="scientific">Variovorax paradoxus</name>
    <dbReference type="NCBI Taxonomy" id="34073"/>
    <lineage>
        <taxon>Bacteria</taxon>
        <taxon>Pseudomonadati</taxon>
        <taxon>Pseudomonadota</taxon>
        <taxon>Betaproteobacteria</taxon>
        <taxon>Burkholderiales</taxon>
        <taxon>Comamonadaceae</taxon>
        <taxon>Variovorax</taxon>
    </lineage>
</organism>
<evidence type="ECO:0000256" key="7">
    <source>
        <dbReference type="ARBA" id="ARBA00023163"/>
    </source>
</evidence>
<dbReference type="SUPFAM" id="SSF52172">
    <property type="entry name" value="CheY-like"/>
    <property type="match status" value="1"/>
</dbReference>
<evidence type="ECO:0000256" key="8">
    <source>
        <dbReference type="PROSITE-ProRule" id="PRU00169"/>
    </source>
</evidence>
<dbReference type="SMART" id="SM00862">
    <property type="entry name" value="Trans_reg_C"/>
    <property type="match status" value="1"/>
</dbReference>
<dbReference type="SMART" id="SM00448">
    <property type="entry name" value="REC"/>
    <property type="match status" value="1"/>
</dbReference>
<dbReference type="Gene3D" id="6.10.250.690">
    <property type="match status" value="1"/>
</dbReference>
<dbReference type="CDD" id="cd00383">
    <property type="entry name" value="trans_reg_C"/>
    <property type="match status" value="1"/>
</dbReference>
<dbReference type="InterPro" id="IPR001789">
    <property type="entry name" value="Sig_transdc_resp-reg_receiver"/>
</dbReference>
<evidence type="ECO:0000259" key="11">
    <source>
        <dbReference type="PROSITE" id="PS51755"/>
    </source>
</evidence>
<feature type="DNA-binding region" description="OmpR/PhoB-type" evidence="9">
    <location>
        <begin position="126"/>
        <end position="220"/>
    </location>
</feature>
<feature type="domain" description="OmpR/PhoB-type" evidence="11">
    <location>
        <begin position="126"/>
        <end position="220"/>
    </location>
</feature>
<comment type="caution">
    <text evidence="12">The sequence shown here is derived from an EMBL/GenBank/DDBJ whole genome shotgun (WGS) entry which is preliminary data.</text>
</comment>
<keyword evidence="4" id="KW-0902">Two-component regulatory system</keyword>
<reference evidence="12 13" key="1">
    <citation type="submission" date="2014-12" db="EMBL/GenBank/DDBJ databases">
        <title>16Stimator: statistical estimation of ribosomal gene copy numbers from draft genome assemblies.</title>
        <authorList>
            <person name="Perisin M.A."/>
            <person name="Vetter M."/>
            <person name="Gilbert J.A."/>
            <person name="Bergelson J."/>
        </authorList>
    </citation>
    <scope>NUCLEOTIDE SEQUENCE [LARGE SCALE GENOMIC DNA]</scope>
    <source>
        <strain evidence="12 13">MEDvA23</strain>
    </source>
</reference>
<keyword evidence="6 9" id="KW-0238">DNA-binding</keyword>
<dbReference type="Gene3D" id="1.10.10.10">
    <property type="entry name" value="Winged helix-like DNA-binding domain superfamily/Winged helix DNA-binding domain"/>
    <property type="match status" value="1"/>
</dbReference>
<dbReference type="Pfam" id="PF00486">
    <property type="entry name" value="Trans_reg_C"/>
    <property type="match status" value="1"/>
</dbReference>
<dbReference type="GO" id="GO:0005829">
    <property type="term" value="C:cytosol"/>
    <property type="evidence" value="ECO:0007669"/>
    <property type="project" value="TreeGrafter"/>
</dbReference>
<dbReference type="CDD" id="cd17624">
    <property type="entry name" value="REC_OmpR_PmrA-like"/>
    <property type="match status" value="1"/>
</dbReference>
<sequence length="225" mass="25140">MRLLLVEDNELLGSAVHKSLMRAGYAVDWSRGGKEVLSSLAACNYDCVLLDLGLPDVTGDSLLKSIRTRGIPVSVIVITARCGIQDRVRLLDMGADDYMVKPVDLEELASRVRAVLRRVNGKAPASIEPEHGPLKLYPSHRTATWHGDIVALTNKEFWLLEILVRRKTQVLSRSQLEEALYTFDVEVESNAVEVHIHYLRRKFSPDLILTVRGVGYQLGPEKLNA</sequence>
<dbReference type="Proteomes" id="UP000032067">
    <property type="component" value="Unassembled WGS sequence"/>
</dbReference>
<dbReference type="PANTHER" id="PTHR48111:SF35">
    <property type="entry name" value="TRANSCRIPTIONAL REGULATORY PROTEIN QSEB"/>
    <property type="match status" value="1"/>
</dbReference>
<keyword evidence="7" id="KW-0804">Transcription</keyword>
<dbReference type="GO" id="GO:0000976">
    <property type="term" value="F:transcription cis-regulatory region binding"/>
    <property type="evidence" value="ECO:0007669"/>
    <property type="project" value="TreeGrafter"/>
</dbReference>
<dbReference type="GO" id="GO:0000156">
    <property type="term" value="F:phosphorelay response regulator activity"/>
    <property type="evidence" value="ECO:0007669"/>
    <property type="project" value="TreeGrafter"/>
</dbReference>
<evidence type="ECO:0000313" key="13">
    <source>
        <dbReference type="Proteomes" id="UP000032067"/>
    </source>
</evidence>
<dbReference type="RefSeq" id="WP_042581199.1">
    <property type="nucleotide sequence ID" value="NZ_JXQQ01000065.1"/>
</dbReference>
<dbReference type="PROSITE" id="PS50110">
    <property type="entry name" value="RESPONSE_REGULATORY"/>
    <property type="match status" value="1"/>
</dbReference>
<dbReference type="InterPro" id="IPR001867">
    <property type="entry name" value="OmpR/PhoB-type_DNA-bd"/>
</dbReference>
<dbReference type="InterPro" id="IPR011006">
    <property type="entry name" value="CheY-like_superfamily"/>
</dbReference>
<dbReference type="InterPro" id="IPR039420">
    <property type="entry name" value="WalR-like"/>
</dbReference>
<dbReference type="OrthoDB" id="9802426at2"/>
<evidence type="ECO:0008006" key="14">
    <source>
        <dbReference type="Google" id="ProtNLM"/>
    </source>
</evidence>
<evidence type="ECO:0000256" key="5">
    <source>
        <dbReference type="ARBA" id="ARBA00023015"/>
    </source>
</evidence>
<dbReference type="SUPFAM" id="SSF46894">
    <property type="entry name" value="C-terminal effector domain of the bipartite response regulators"/>
    <property type="match status" value="1"/>
</dbReference>
<keyword evidence="5" id="KW-0805">Transcription regulation</keyword>
<dbReference type="Gene3D" id="3.40.50.2300">
    <property type="match status" value="1"/>
</dbReference>
<dbReference type="InterPro" id="IPR036388">
    <property type="entry name" value="WH-like_DNA-bd_sf"/>
</dbReference>
<feature type="modified residue" description="4-aspartylphosphate" evidence="8">
    <location>
        <position position="51"/>
    </location>
</feature>
<evidence type="ECO:0000256" key="6">
    <source>
        <dbReference type="ARBA" id="ARBA00023125"/>
    </source>
</evidence>
<comment type="subcellular location">
    <subcellularLocation>
        <location evidence="1">Cytoplasm</location>
    </subcellularLocation>
</comment>
<dbReference type="PROSITE" id="PS51755">
    <property type="entry name" value="OMPR_PHOB"/>
    <property type="match status" value="1"/>
</dbReference>